<protein>
    <submittedName>
        <fullName evidence="3">M15 family metallopeptidase</fullName>
    </submittedName>
</protein>
<dbReference type="InterPro" id="IPR003709">
    <property type="entry name" value="VanY-like_core_dom"/>
</dbReference>
<dbReference type="AlphaFoldDB" id="A0A7T9TIT7"/>
<feature type="compositionally biased region" description="Low complexity" evidence="1">
    <location>
        <begin position="46"/>
        <end position="57"/>
    </location>
</feature>
<dbReference type="PANTHER" id="PTHR34385:SF1">
    <property type="entry name" value="PEPTIDOGLYCAN L-ALANYL-D-GLUTAMATE ENDOPEPTIDASE CWLK"/>
    <property type="match status" value="1"/>
</dbReference>
<reference evidence="3 4" key="1">
    <citation type="submission" date="2020-12" db="EMBL/GenBank/DDBJ databases">
        <title>FDA dAtabase for Regulatory Grade micrObial Sequences (FDA-ARGOS): Supporting development and validation of Infectious Disease Dx tests.</title>
        <authorList>
            <person name="Sproer C."/>
            <person name="Gronow S."/>
            <person name="Severitt S."/>
            <person name="Schroder I."/>
            <person name="Tallon L."/>
            <person name="Sadzewicz L."/>
            <person name="Zhao X."/>
            <person name="Boylan J."/>
            <person name="Ott S."/>
            <person name="Bowen H."/>
            <person name="Vavikolanu K."/>
            <person name="Mehta A."/>
            <person name="Aluvathingal J."/>
            <person name="Nadendla S."/>
            <person name="Lowell S."/>
            <person name="Myers T."/>
            <person name="Yan Y."/>
            <person name="Sichtig H."/>
        </authorList>
    </citation>
    <scope>NUCLEOTIDE SEQUENCE [LARGE SCALE GENOMIC DNA]</scope>
    <source>
        <strain evidence="3 4">FDAARGOS_902</strain>
    </source>
</reference>
<dbReference type="InterPro" id="IPR009045">
    <property type="entry name" value="Zn_M74/Hedgehog-like"/>
</dbReference>
<dbReference type="SUPFAM" id="SSF55166">
    <property type="entry name" value="Hedgehog/DD-peptidase"/>
    <property type="match status" value="1"/>
</dbReference>
<dbReference type="Proteomes" id="UP000594979">
    <property type="component" value="Chromosome"/>
</dbReference>
<evidence type="ECO:0000313" key="3">
    <source>
        <dbReference type="EMBL" id="QPS32590.1"/>
    </source>
</evidence>
<feature type="compositionally biased region" description="Polar residues" evidence="1">
    <location>
        <begin position="36"/>
        <end position="45"/>
    </location>
</feature>
<proteinExistence type="predicted"/>
<evidence type="ECO:0000313" key="4">
    <source>
        <dbReference type="Proteomes" id="UP000594979"/>
    </source>
</evidence>
<dbReference type="EMBL" id="CP065682">
    <property type="protein sequence ID" value="QPS32590.1"/>
    <property type="molecule type" value="Genomic_DNA"/>
</dbReference>
<dbReference type="InterPro" id="IPR052179">
    <property type="entry name" value="DD-CPase-like"/>
</dbReference>
<dbReference type="CDD" id="cd14814">
    <property type="entry name" value="Peptidase_M15"/>
    <property type="match status" value="1"/>
</dbReference>
<evidence type="ECO:0000259" key="2">
    <source>
        <dbReference type="Pfam" id="PF02557"/>
    </source>
</evidence>
<feature type="region of interest" description="Disordered" evidence="1">
    <location>
        <begin position="1"/>
        <end position="57"/>
    </location>
</feature>
<evidence type="ECO:0000256" key="1">
    <source>
        <dbReference type="SAM" id="MobiDB-lite"/>
    </source>
</evidence>
<dbReference type="GO" id="GO:0008233">
    <property type="term" value="F:peptidase activity"/>
    <property type="evidence" value="ECO:0007669"/>
    <property type="project" value="InterPro"/>
</dbReference>
<name>A0A7T9TIT7_9MICO</name>
<dbReference type="GO" id="GO:0006508">
    <property type="term" value="P:proteolysis"/>
    <property type="evidence" value="ECO:0007669"/>
    <property type="project" value="InterPro"/>
</dbReference>
<organism evidence="3 4">
    <name type="scientific">Brevibacterium casei</name>
    <dbReference type="NCBI Taxonomy" id="33889"/>
    <lineage>
        <taxon>Bacteria</taxon>
        <taxon>Bacillati</taxon>
        <taxon>Actinomycetota</taxon>
        <taxon>Actinomycetes</taxon>
        <taxon>Micrococcales</taxon>
        <taxon>Brevibacteriaceae</taxon>
        <taxon>Brevibacterium</taxon>
    </lineage>
</organism>
<feature type="domain" description="D-alanyl-D-alanine carboxypeptidase-like core" evidence="2">
    <location>
        <begin position="223"/>
        <end position="324"/>
    </location>
</feature>
<dbReference type="PANTHER" id="PTHR34385">
    <property type="entry name" value="D-ALANYL-D-ALANINE CARBOXYPEPTIDASE"/>
    <property type="match status" value="1"/>
</dbReference>
<accession>A0A7T9TIT7</accession>
<dbReference type="Pfam" id="PF02557">
    <property type="entry name" value="VanY"/>
    <property type="match status" value="1"/>
</dbReference>
<sequence>MSSDTSTVEAPVRRRDLRKQHASSSVPSLLSRRTADTTPQTRESASQPQSQPLSPRRAAMAAEAAAQAGSPRRAALAAERASGSVAAFAGNRGSDGSLLRSVRRKRVTTASALATVSVTGTAIAAVMIAGNMGGQEVKVDETAAAAPARAINAESVSADIPATDEKTSIEIGAPSAKQNKAEAASRAIEKSVLPGCSGEAPKGSPSNGELPDEWLCGIGVGDHKLRSDAAVAFAEMNAAFKKDTGKDLGITDSYRDMAGQISVAARKPGFAARPGTSNHGWGLALDLDTSNYDWLAANAGKYGWENPDWAKANSYELWHWEYVPGRKGMKGS</sequence>
<dbReference type="Gene3D" id="3.30.1380.10">
    <property type="match status" value="1"/>
</dbReference>
<dbReference type="RefSeq" id="WP_040340968.1">
    <property type="nucleotide sequence ID" value="NZ_CBDRLP010000044.1"/>
</dbReference>
<gene>
    <name evidence="3" type="ORF">I6G59_11280</name>
</gene>
<dbReference type="KEGG" id="bcau:I6G59_11280"/>